<dbReference type="InterPro" id="IPR003653">
    <property type="entry name" value="Peptidase_C48_C"/>
</dbReference>
<dbReference type="Gene3D" id="3.40.395.10">
    <property type="entry name" value="Adenoviral Proteinase, Chain A"/>
    <property type="match status" value="1"/>
</dbReference>
<evidence type="ECO:0000313" key="6">
    <source>
        <dbReference type="EMBL" id="OEU20578.1"/>
    </source>
</evidence>
<proteinExistence type="inferred from homology"/>
<keyword evidence="2" id="KW-0645">Protease</keyword>
<dbReference type="InParanoid" id="A0A1E7FR00"/>
<gene>
    <name evidence="6" type="ORF">FRACYDRAFT_180514</name>
</gene>
<dbReference type="PANTHER" id="PTHR12606">
    <property type="entry name" value="SENTRIN/SUMO-SPECIFIC PROTEASE"/>
    <property type="match status" value="1"/>
</dbReference>
<dbReference type="GO" id="GO:0016926">
    <property type="term" value="P:protein desumoylation"/>
    <property type="evidence" value="ECO:0007669"/>
    <property type="project" value="TreeGrafter"/>
</dbReference>
<dbReference type="PROSITE" id="PS50600">
    <property type="entry name" value="ULP_PROTEASE"/>
    <property type="match status" value="1"/>
</dbReference>
<accession>A0A1E7FR00</accession>
<dbReference type="EMBL" id="KV784354">
    <property type="protein sequence ID" value="OEU20578.1"/>
    <property type="molecule type" value="Genomic_DNA"/>
</dbReference>
<evidence type="ECO:0000256" key="3">
    <source>
        <dbReference type="ARBA" id="ARBA00022801"/>
    </source>
</evidence>
<dbReference type="PANTHER" id="PTHR12606:SF1">
    <property type="entry name" value="UBIQUITIN-LIKE-SPECIFIC PROTEASE 1A"/>
    <property type="match status" value="1"/>
</dbReference>
<reference evidence="6 7" key="1">
    <citation type="submission" date="2016-09" db="EMBL/GenBank/DDBJ databases">
        <title>Extensive genetic diversity and differential bi-allelic expression allows diatom success in the polar Southern Ocean.</title>
        <authorList>
            <consortium name="DOE Joint Genome Institute"/>
            <person name="Mock T."/>
            <person name="Otillar R.P."/>
            <person name="Strauss J."/>
            <person name="Dupont C."/>
            <person name="Frickenhaus S."/>
            <person name="Maumus F."/>
            <person name="Mcmullan M."/>
            <person name="Sanges R."/>
            <person name="Schmutz J."/>
            <person name="Toseland A."/>
            <person name="Valas R."/>
            <person name="Veluchamy A."/>
            <person name="Ward B.J."/>
            <person name="Allen A."/>
            <person name="Barry K."/>
            <person name="Falciatore A."/>
            <person name="Ferrante M."/>
            <person name="Fortunato A.E."/>
            <person name="Gloeckner G."/>
            <person name="Gruber A."/>
            <person name="Hipkin R."/>
            <person name="Janech M."/>
            <person name="Kroth P."/>
            <person name="Leese F."/>
            <person name="Lindquist E."/>
            <person name="Lyon B.R."/>
            <person name="Martin J."/>
            <person name="Mayer C."/>
            <person name="Parker M."/>
            <person name="Quesneville H."/>
            <person name="Raymond J."/>
            <person name="Uhlig C."/>
            <person name="Valentin K.U."/>
            <person name="Worden A.Z."/>
            <person name="Armbrust E.V."/>
            <person name="Bowler C."/>
            <person name="Green B."/>
            <person name="Moulton V."/>
            <person name="Van Oosterhout C."/>
            <person name="Grigoriev I."/>
        </authorList>
    </citation>
    <scope>NUCLEOTIDE SEQUENCE [LARGE SCALE GENOMIC DNA]</scope>
    <source>
        <strain evidence="6 7">CCMP1102</strain>
    </source>
</reference>
<sequence length="245" mass="28742">MRPFNEEEQRSIQNAIYGYGHDEDIISQDGMDSVQRQSMQTLKPGMWLNDEVIHYFYLMLSKRDEELCKIDPTRQRSHFFKSFFITKILNEGSASCDGKYEYRNVKRWSKKVPGKDIFKLDKILFPINMGNMHWIAAVIFMKKKRIEIFDSMGSDGSRYLNALFSYIQDEHMDKKKTPLTDIDEWELVPTQRATPRQRNGHDCGVFTCMFADFLSKDTALVFNQNHINQCRERIALSILNGKAII</sequence>
<evidence type="ECO:0000256" key="4">
    <source>
        <dbReference type="ARBA" id="ARBA00022807"/>
    </source>
</evidence>
<dbReference type="Pfam" id="PF02902">
    <property type="entry name" value="Peptidase_C48"/>
    <property type="match status" value="1"/>
</dbReference>
<dbReference type="SUPFAM" id="SSF54001">
    <property type="entry name" value="Cysteine proteinases"/>
    <property type="match status" value="1"/>
</dbReference>
<dbReference type="GO" id="GO:0005634">
    <property type="term" value="C:nucleus"/>
    <property type="evidence" value="ECO:0007669"/>
    <property type="project" value="TreeGrafter"/>
</dbReference>
<dbReference type="AlphaFoldDB" id="A0A1E7FR00"/>
<evidence type="ECO:0000259" key="5">
    <source>
        <dbReference type="PROSITE" id="PS50600"/>
    </source>
</evidence>
<feature type="domain" description="Ubiquitin-like protease family profile" evidence="5">
    <location>
        <begin position="32"/>
        <end position="214"/>
    </location>
</feature>
<organism evidence="6 7">
    <name type="scientific">Fragilariopsis cylindrus CCMP1102</name>
    <dbReference type="NCBI Taxonomy" id="635003"/>
    <lineage>
        <taxon>Eukaryota</taxon>
        <taxon>Sar</taxon>
        <taxon>Stramenopiles</taxon>
        <taxon>Ochrophyta</taxon>
        <taxon>Bacillariophyta</taxon>
        <taxon>Bacillariophyceae</taxon>
        <taxon>Bacillariophycidae</taxon>
        <taxon>Bacillariales</taxon>
        <taxon>Bacillariaceae</taxon>
        <taxon>Fragilariopsis</taxon>
    </lineage>
</organism>
<protein>
    <submittedName>
        <fullName evidence="6">Cysteine proteinase</fullName>
    </submittedName>
</protein>
<evidence type="ECO:0000256" key="1">
    <source>
        <dbReference type="ARBA" id="ARBA00005234"/>
    </source>
</evidence>
<keyword evidence="7" id="KW-1185">Reference proteome</keyword>
<evidence type="ECO:0000313" key="7">
    <source>
        <dbReference type="Proteomes" id="UP000095751"/>
    </source>
</evidence>
<evidence type="ECO:0000256" key="2">
    <source>
        <dbReference type="ARBA" id="ARBA00022670"/>
    </source>
</evidence>
<dbReference type="Proteomes" id="UP000095751">
    <property type="component" value="Unassembled WGS sequence"/>
</dbReference>
<keyword evidence="4" id="KW-0788">Thiol protease</keyword>
<dbReference type="OrthoDB" id="40380at2759"/>
<dbReference type="GO" id="GO:0006508">
    <property type="term" value="P:proteolysis"/>
    <property type="evidence" value="ECO:0007669"/>
    <property type="project" value="UniProtKB-KW"/>
</dbReference>
<comment type="similarity">
    <text evidence="1">Belongs to the peptidase C48 family.</text>
</comment>
<dbReference type="GO" id="GO:0016929">
    <property type="term" value="F:deSUMOylase activity"/>
    <property type="evidence" value="ECO:0007669"/>
    <property type="project" value="TreeGrafter"/>
</dbReference>
<keyword evidence="3" id="KW-0378">Hydrolase</keyword>
<dbReference type="KEGG" id="fcy:FRACYDRAFT_180514"/>
<dbReference type="InterPro" id="IPR038765">
    <property type="entry name" value="Papain-like_cys_pep_sf"/>
</dbReference>
<name>A0A1E7FR00_9STRA</name>